<reference evidence="2" key="1">
    <citation type="journal article" date="2020" name="Fungal Divers.">
        <title>Resolving the Mortierellaceae phylogeny through synthesis of multi-gene phylogenetics and phylogenomics.</title>
        <authorList>
            <person name="Vandepol N."/>
            <person name="Liber J."/>
            <person name="Desiro A."/>
            <person name="Na H."/>
            <person name="Kennedy M."/>
            <person name="Barry K."/>
            <person name="Grigoriev I.V."/>
            <person name="Miller A.N."/>
            <person name="O'Donnell K."/>
            <person name="Stajich J.E."/>
            <person name="Bonito G."/>
        </authorList>
    </citation>
    <scope>NUCLEOTIDE SEQUENCE</scope>
    <source>
        <strain evidence="2">MES-2147</strain>
    </source>
</reference>
<protein>
    <submittedName>
        <fullName evidence="2">Uncharacterized protein</fullName>
    </submittedName>
</protein>
<evidence type="ECO:0000256" key="1">
    <source>
        <dbReference type="SAM" id="MobiDB-lite"/>
    </source>
</evidence>
<accession>A0A9P6J1K8</accession>
<proteinExistence type="predicted"/>
<feature type="region of interest" description="Disordered" evidence="1">
    <location>
        <begin position="61"/>
        <end position="84"/>
    </location>
</feature>
<dbReference type="EMBL" id="JAAAHW010006599">
    <property type="protein sequence ID" value="KAF9957862.1"/>
    <property type="molecule type" value="Genomic_DNA"/>
</dbReference>
<evidence type="ECO:0000313" key="3">
    <source>
        <dbReference type="Proteomes" id="UP000749646"/>
    </source>
</evidence>
<keyword evidence="3" id="KW-1185">Reference proteome</keyword>
<sequence length="110" mass="12491">MLRQNKKDDITEGKKSVDDLEACTMCEDPRKSELDQQFRYLKESMQNRPLMSRTFYGVKAEMPLPTGTSGARAADRTRRTGSSPSCGFRYVPATVLCNKRHVAKVVQFKV</sequence>
<name>A0A9P6J1K8_9FUNG</name>
<gene>
    <name evidence="2" type="ORF">BGZ65_001825</name>
</gene>
<comment type="caution">
    <text evidence="2">The sequence shown here is derived from an EMBL/GenBank/DDBJ whole genome shotgun (WGS) entry which is preliminary data.</text>
</comment>
<dbReference type="AlphaFoldDB" id="A0A9P6J1K8"/>
<dbReference type="Proteomes" id="UP000749646">
    <property type="component" value="Unassembled WGS sequence"/>
</dbReference>
<organism evidence="2 3">
    <name type="scientific">Modicella reniformis</name>
    <dbReference type="NCBI Taxonomy" id="1440133"/>
    <lineage>
        <taxon>Eukaryota</taxon>
        <taxon>Fungi</taxon>
        <taxon>Fungi incertae sedis</taxon>
        <taxon>Mucoromycota</taxon>
        <taxon>Mortierellomycotina</taxon>
        <taxon>Mortierellomycetes</taxon>
        <taxon>Mortierellales</taxon>
        <taxon>Mortierellaceae</taxon>
        <taxon>Modicella</taxon>
    </lineage>
</organism>
<evidence type="ECO:0000313" key="2">
    <source>
        <dbReference type="EMBL" id="KAF9957862.1"/>
    </source>
</evidence>